<evidence type="ECO:0000259" key="8">
    <source>
        <dbReference type="Pfam" id="PF02687"/>
    </source>
</evidence>
<comment type="similarity">
    <text evidence="2">Belongs to the ABC-4 integral membrane protein family. LolC/E subfamily.</text>
</comment>
<keyword evidence="6 7" id="KW-0472">Membrane</keyword>
<dbReference type="PANTHER" id="PTHR30489:SF0">
    <property type="entry name" value="LIPOPROTEIN-RELEASING SYSTEM TRANSMEMBRANE PROTEIN LOLE"/>
    <property type="match status" value="1"/>
</dbReference>
<evidence type="ECO:0000313" key="10">
    <source>
        <dbReference type="EMBL" id="ADI22218.1"/>
    </source>
</evidence>
<dbReference type="PANTHER" id="PTHR30489">
    <property type="entry name" value="LIPOPROTEIN-RELEASING SYSTEM TRANSMEMBRANE PROTEIN LOLE"/>
    <property type="match status" value="1"/>
</dbReference>
<dbReference type="InterPro" id="IPR025857">
    <property type="entry name" value="MacB_PCD"/>
</dbReference>
<sequence length="395" mass="42274">MITWIALGGVTVGVTALIVVIAVMTGMQEDLRDKILESTPHVIVLEQSASLRLGDWREVVDSVLAVEGIVGAAPFVLSQVSVVRRSVSGQYSQPANLYGVSIDTTLAAPTDMERQIIEGALNLDTPESGLPPLLMGIGLADRMQVFEGDSVVLMSLENLNSDIFGALTPTLREFEVTGTFATGLYDYDIGNVYTNLESAQELIGLETNTASGIGARTADPGMALQVADEVSARLGYPYYVESWATTNRALFSALELEKLAMYLILFLIVVVAAFNIVSTLVMVVADRTREIGILKAMGMSQGGVLRVFVLQGAWIGLIGTALGTFGGLALSFIIERYEIIRIPAEVYGVDHLPVSLRISDVLMIIGGSVAISFLATLYPAMQASGLEPVDAIRHE</sequence>
<dbReference type="Pfam" id="PF02687">
    <property type="entry name" value="FtsX"/>
    <property type="match status" value="1"/>
</dbReference>
<dbReference type="InterPro" id="IPR051447">
    <property type="entry name" value="Lipoprotein-release_system"/>
</dbReference>
<feature type="transmembrane region" description="Helical" evidence="7">
    <location>
        <begin position="361"/>
        <end position="381"/>
    </location>
</feature>
<feature type="transmembrane region" description="Helical" evidence="7">
    <location>
        <begin position="305"/>
        <end position="334"/>
    </location>
</feature>
<dbReference type="GO" id="GO:0098797">
    <property type="term" value="C:plasma membrane protein complex"/>
    <property type="evidence" value="ECO:0007669"/>
    <property type="project" value="TreeGrafter"/>
</dbReference>
<comment type="subcellular location">
    <subcellularLocation>
        <location evidence="1">Cell membrane</location>
        <topology evidence="1">Multi-pass membrane protein</topology>
    </subcellularLocation>
</comment>
<keyword evidence="3" id="KW-1003">Cell membrane</keyword>
<organism evidence="10">
    <name type="scientific">uncultured Gemmatimonadales bacterium HF0200_34B24</name>
    <dbReference type="NCBI Taxonomy" id="723613"/>
    <lineage>
        <taxon>Bacteria</taxon>
        <taxon>Pseudomonadati</taxon>
        <taxon>Gemmatimonadota</taxon>
        <taxon>Gemmatimonadia</taxon>
        <taxon>Gemmatimonadales</taxon>
        <taxon>environmental samples</taxon>
    </lineage>
</organism>
<feature type="domain" description="ABC3 transporter permease C-terminal" evidence="8">
    <location>
        <begin position="263"/>
        <end position="388"/>
    </location>
</feature>
<evidence type="ECO:0000256" key="4">
    <source>
        <dbReference type="ARBA" id="ARBA00022692"/>
    </source>
</evidence>
<evidence type="ECO:0000256" key="1">
    <source>
        <dbReference type="ARBA" id="ARBA00004651"/>
    </source>
</evidence>
<dbReference type="EMBL" id="GU567979">
    <property type="protein sequence ID" value="ADI22218.1"/>
    <property type="molecule type" value="Genomic_DNA"/>
</dbReference>
<evidence type="ECO:0000256" key="7">
    <source>
        <dbReference type="SAM" id="Phobius"/>
    </source>
</evidence>
<protein>
    <submittedName>
        <fullName evidence="10">ABC-type transport system, involved in lipoprotein release, permease component</fullName>
    </submittedName>
</protein>
<dbReference type="InterPro" id="IPR003838">
    <property type="entry name" value="ABC3_permease_C"/>
</dbReference>
<reference evidence="10" key="1">
    <citation type="submission" date="2010-01" db="EMBL/GenBank/DDBJ databases">
        <title>Genome fragments of uncultured bacteria from the North Pacific subtropical Gyre.</title>
        <authorList>
            <person name="Pham V.D."/>
            <person name="Delong E.F."/>
        </authorList>
    </citation>
    <scope>NUCLEOTIDE SEQUENCE</scope>
</reference>
<evidence type="ECO:0000256" key="6">
    <source>
        <dbReference type="ARBA" id="ARBA00023136"/>
    </source>
</evidence>
<feature type="transmembrane region" description="Helical" evidence="7">
    <location>
        <begin position="6"/>
        <end position="27"/>
    </location>
</feature>
<evidence type="ECO:0000256" key="3">
    <source>
        <dbReference type="ARBA" id="ARBA00022475"/>
    </source>
</evidence>
<evidence type="ECO:0000256" key="2">
    <source>
        <dbReference type="ARBA" id="ARBA00005236"/>
    </source>
</evidence>
<dbReference type="AlphaFoldDB" id="E7C444"/>
<accession>E7C444</accession>
<keyword evidence="5 7" id="KW-1133">Transmembrane helix</keyword>
<feature type="transmembrane region" description="Helical" evidence="7">
    <location>
        <begin position="259"/>
        <end position="285"/>
    </location>
</feature>
<evidence type="ECO:0000256" key="5">
    <source>
        <dbReference type="ARBA" id="ARBA00022989"/>
    </source>
</evidence>
<proteinExistence type="inferred from homology"/>
<dbReference type="GO" id="GO:0044874">
    <property type="term" value="P:lipoprotein localization to outer membrane"/>
    <property type="evidence" value="ECO:0007669"/>
    <property type="project" value="TreeGrafter"/>
</dbReference>
<evidence type="ECO:0000259" key="9">
    <source>
        <dbReference type="Pfam" id="PF12704"/>
    </source>
</evidence>
<feature type="domain" description="MacB-like periplasmic core" evidence="9">
    <location>
        <begin position="3"/>
        <end position="231"/>
    </location>
</feature>
<dbReference type="Pfam" id="PF12704">
    <property type="entry name" value="MacB_PCD"/>
    <property type="match status" value="1"/>
</dbReference>
<keyword evidence="10" id="KW-0449">Lipoprotein</keyword>
<keyword evidence="4 7" id="KW-0812">Transmembrane</keyword>
<name>E7C444_9BACT</name>